<evidence type="ECO:0000313" key="9">
    <source>
        <dbReference type="Proteomes" id="UP001162162"/>
    </source>
</evidence>
<evidence type="ECO:0000256" key="4">
    <source>
        <dbReference type="ARBA" id="ARBA00022989"/>
    </source>
</evidence>
<keyword evidence="5" id="KW-0472">Membrane</keyword>
<sequence length="197" mass="22229">MNKKKTQCSGSMQMESLYIIMCCERATVAGNRMKQLCHKLQEDFGDNSSPRKELFKLAQLVENFKPKFTAANFFVINQSTILDIINIATTYLIVVIQFCSAGESVCIIICCEQAVSAGNKTKGLCYKLQENFDPKSRTKKELFKLAEIVQTFKPEFTAANFFVINKGTILQIISIATTYLIVIIEFYSTLQRSAVEV</sequence>
<dbReference type="GO" id="GO:0030424">
    <property type="term" value="C:axon"/>
    <property type="evidence" value="ECO:0007669"/>
    <property type="project" value="TreeGrafter"/>
</dbReference>
<keyword evidence="6" id="KW-0675">Receptor</keyword>
<evidence type="ECO:0008006" key="10">
    <source>
        <dbReference type="Google" id="ProtNLM"/>
    </source>
</evidence>
<dbReference type="PANTHER" id="PTHR21143:SF104">
    <property type="entry name" value="GUSTATORY RECEPTOR 8A-RELATED"/>
    <property type="match status" value="1"/>
</dbReference>
<evidence type="ECO:0000256" key="7">
    <source>
        <dbReference type="ARBA" id="ARBA00023224"/>
    </source>
</evidence>
<dbReference type="EMBL" id="JAPWTK010000145">
    <property type="protein sequence ID" value="KAJ8948040.1"/>
    <property type="molecule type" value="Genomic_DNA"/>
</dbReference>
<gene>
    <name evidence="8" type="ORF">NQ318_003374</name>
</gene>
<comment type="caution">
    <text evidence="8">The sequence shown here is derived from an EMBL/GenBank/DDBJ whole genome shotgun (WGS) entry which is preliminary data.</text>
</comment>
<protein>
    <recommendedName>
        <fullName evidence="10">Gustatory receptor</fullName>
    </recommendedName>
</protein>
<dbReference type="AlphaFoldDB" id="A0AAV8YCC4"/>
<keyword evidence="3" id="KW-0812">Transmembrane</keyword>
<comment type="subcellular location">
    <subcellularLocation>
        <location evidence="1">Cell membrane</location>
        <topology evidence="1">Multi-pass membrane protein</topology>
    </subcellularLocation>
</comment>
<evidence type="ECO:0000256" key="1">
    <source>
        <dbReference type="ARBA" id="ARBA00004651"/>
    </source>
</evidence>
<keyword evidence="2" id="KW-1003">Cell membrane</keyword>
<dbReference type="GO" id="GO:0008049">
    <property type="term" value="P:male courtship behavior"/>
    <property type="evidence" value="ECO:0007669"/>
    <property type="project" value="TreeGrafter"/>
</dbReference>
<proteinExistence type="predicted"/>
<evidence type="ECO:0000256" key="2">
    <source>
        <dbReference type="ARBA" id="ARBA00022475"/>
    </source>
</evidence>
<evidence type="ECO:0000256" key="3">
    <source>
        <dbReference type="ARBA" id="ARBA00022692"/>
    </source>
</evidence>
<dbReference type="PANTHER" id="PTHR21143">
    <property type="entry name" value="INVERTEBRATE GUSTATORY RECEPTOR"/>
    <property type="match status" value="1"/>
</dbReference>
<dbReference type="GO" id="GO:0007165">
    <property type="term" value="P:signal transduction"/>
    <property type="evidence" value="ECO:0007669"/>
    <property type="project" value="UniProtKB-KW"/>
</dbReference>
<name>A0AAV8YCC4_9CUCU</name>
<dbReference type="Pfam" id="PF08395">
    <property type="entry name" value="7tm_7"/>
    <property type="match status" value="2"/>
</dbReference>
<dbReference type="Proteomes" id="UP001162162">
    <property type="component" value="Unassembled WGS sequence"/>
</dbReference>
<evidence type="ECO:0000313" key="8">
    <source>
        <dbReference type="EMBL" id="KAJ8948040.1"/>
    </source>
</evidence>
<evidence type="ECO:0000256" key="5">
    <source>
        <dbReference type="ARBA" id="ARBA00023136"/>
    </source>
</evidence>
<dbReference type="GO" id="GO:0050909">
    <property type="term" value="P:sensory perception of taste"/>
    <property type="evidence" value="ECO:0007669"/>
    <property type="project" value="InterPro"/>
</dbReference>
<dbReference type="InterPro" id="IPR013604">
    <property type="entry name" value="7TM_chemorcpt"/>
</dbReference>
<dbReference type="GO" id="GO:0030425">
    <property type="term" value="C:dendrite"/>
    <property type="evidence" value="ECO:0007669"/>
    <property type="project" value="TreeGrafter"/>
</dbReference>
<keyword evidence="9" id="KW-1185">Reference proteome</keyword>
<dbReference type="GO" id="GO:0007635">
    <property type="term" value="P:chemosensory behavior"/>
    <property type="evidence" value="ECO:0007669"/>
    <property type="project" value="TreeGrafter"/>
</dbReference>
<reference evidence="8" key="1">
    <citation type="journal article" date="2023" name="Insect Mol. Biol.">
        <title>Genome sequencing provides insights into the evolution of gene families encoding plant cell wall-degrading enzymes in longhorned beetles.</title>
        <authorList>
            <person name="Shin N.R."/>
            <person name="Okamura Y."/>
            <person name="Kirsch R."/>
            <person name="Pauchet Y."/>
        </authorList>
    </citation>
    <scope>NUCLEOTIDE SEQUENCE</scope>
    <source>
        <strain evidence="8">AMC_N1</strain>
    </source>
</reference>
<dbReference type="GO" id="GO:0005886">
    <property type="term" value="C:plasma membrane"/>
    <property type="evidence" value="ECO:0007669"/>
    <property type="project" value="UniProtKB-SubCell"/>
</dbReference>
<dbReference type="GO" id="GO:0043025">
    <property type="term" value="C:neuronal cell body"/>
    <property type="evidence" value="ECO:0007669"/>
    <property type="project" value="TreeGrafter"/>
</dbReference>
<keyword evidence="4" id="KW-1133">Transmembrane helix</keyword>
<evidence type="ECO:0000256" key="6">
    <source>
        <dbReference type="ARBA" id="ARBA00023170"/>
    </source>
</evidence>
<accession>A0AAV8YCC4</accession>
<organism evidence="8 9">
    <name type="scientific">Aromia moschata</name>
    <dbReference type="NCBI Taxonomy" id="1265417"/>
    <lineage>
        <taxon>Eukaryota</taxon>
        <taxon>Metazoa</taxon>
        <taxon>Ecdysozoa</taxon>
        <taxon>Arthropoda</taxon>
        <taxon>Hexapoda</taxon>
        <taxon>Insecta</taxon>
        <taxon>Pterygota</taxon>
        <taxon>Neoptera</taxon>
        <taxon>Endopterygota</taxon>
        <taxon>Coleoptera</taxon>
        <taxon>Polyphaga</taxon>
        <taxon>Cucujiformia</taxon>
        <taxon>Chrysomeloidea</taxon>
        <taxon>Cerambycidae</taxon>
        <taxon>Cerambycinae</taxon>
        <taxon>Callichromatini</taxon>
        <taxon>Aromia</taxon>
    </lineage>
</organism>
<keyword evidence="7" id="KW-0807">Transducer</keyword>